<dbReference type="Proteomes" id="UP000591058">
    <property type="component" value="Unassembled WGS sequence"/>
</dbReference>
<evidence type="ECO:0000313" key="6">
    <source>
        <dbReference type="Proteomes" id="UP000591058"/>
    </source>
</evidence>
<dbReference type="EMBL" id="CP017766">
    <property type="protein sequence ID" value="AUB55371.1"/>
    <property type="molecule type" value="Genomic_DNA"/>
</dbReference>
<dbReference type="Proteomes" id="UP000232631">
    <property type="component" value="Chromosome"/>
</dbReference>
<dbReference type="OrthoDB" id="72563at2157"/>
<reference evidence="4 5" key="1">
    <citation type="submission" date="2016-10" db="EMBL/GenBank/DDBJ databases">
        <title>Comparative genomics between deep and shallow subseafloor isolates.</title>
        <authorList>
            <person name="Ishii S."/>
            <person name="Miller J.R."/>
            <person name="Sutton G."/>
            <person name="Suzuki S."/>
            <person name="Methe B."/>
            <person name="Inagaki F."/>
            <person name="Imachi H."/>
        </authorList>
    </citation>
    <scope>NUCLEOTIDE SEQUENCE [LARGE SCALE GENOMIC DNA]</scope>
    <source>
        <strain evidence="2 4">A8p</strain>
        <strain evidence="1 5">MO-MB1</strain>
    </source>
</reference>
<evidence type="ECO:0000313" key="1">
    <source>
        <dbReference type="EMBL" id="AUB55371.1"/>
    </source>
</evidence>
<dbReference type="RefSeq" id="WP_100905351.1">
    <property type="nucleotide sequence ID" value="NZ_CP017766.1"/>
</dbReference>
<proteinExistence type="predicted"/>
<keyword evidence="4" id="KW-1185">Reference proteome</keyword>
<dbReference type="GeneID" id="35126611"/>
<dbReference type="KEGG" id="msub:BK009_08915"/>
<accession>A0A2H4VBB0</accession>
<reference evidence="3 6" key="2">
    <citation type="submission" date="2020-04" db="EMBL/GenBank/DDBJ databases">
        <title>Draft genome of Methanobacterium subterraneum isolated from animal feces.</title>
        <authorList>
            <person name="Ouboter H.T."/>
            <person name="Berger S."/>
            <person name="Gungor E."/>
            <person name="Jetten M.S.M."/>
            <person name="Welte C.U."/>
        </authorList>
    </citation>
    <scope>NUCLEOTIDE SEQUENCE [LARGE SCALE GENOMIC DNA]</scope>
    <source>
        <strain evidence="3">HO_2020</strain>
    </source>
</reference>
<evidence type="ECO:0000313" key="4">
    <source>
        <dbReference type="Proteomes" id="UP000232631"/>
    </source>
</evidence>
<evidence type="ECO:0000313" key="3">
    <source>
        <dbReference type="EMBL" id="NMO09389.1"/>
    </source>
</evidence>
<organism evidence="1 5">
    <name type="scientific">Methanobacterium subterraneum</name>
    <dbReference type="NCBI Taxonomy" id="59277"/>
    <lineage>
        <taxon>Archaea</taxon>
        <taxon>Methanobacteriati</taxon>
        <taxon>Methanobacteriota</taxon>
        <taxon>Methanomada group</taxon>
        <taxon>Methanobacteria</taxon>
        <taxon>Methanobacteriales</taxon>
        <taxon>Methanobacteriaceae</taxon>
        <taxon>Methanobacterium</taxon>
    </lineage>
</organism>
<name>A0A2H4VBB0_9EURY</name>
<dbReference type="AlphaFoldDB" id="A0A2H4VBB0"/>
<gene>
    <name evidence="1" type="ORF">BK007_04625</name>
    <name evidence="2" type="ORF">BK009_08915</name>
    <name evidence="3" type="ORF">HG719_06030</name>
</gene>
<evidence type="ECO:0000313" key="2">
    <source>
        <dbReference type="EMBL" id="AUB60782.1"/>
    </source>
</evidence>
<accession>A0A2H4VRS9</accession>
<dbReference type="EMBL" id="JABBYL010000020">
    <property type="protein sequence ID" value="NMO09389.1"/>
    <property type="molecule type" value="Genomic_DNA"/>
</dbReference>
<sequence length="298" mass="34851">MFSKKSPYEKLESRFWEFVNNYSEDGLENILSNLDNPQKLGYTEELVDNHIFSPVCMATAHRNIRREVFSDNYTNFLKYIYGVRLRTIAAQILPTKIAGWGMIIAILENLPQGWPFTKITHDEFESIYLLLERLYFVQSNHKLGADDLLDIYFSGLDERLVFFLDEFDIVSDEDIPEPSKEYFKTLKHVKYQDSTVKSMHRDLGYLVSYSIRYYLSGRLGGWEGDILKTLTYCSAVSDGRKIIIRDDVVRAFNAYFKLLNTDITKYKARKDIVNSADYNSFRAKLMYYSLRLTHGLTP</sequence>
<protein>
    <submittedName>
        <fullName evidence="1">Uncharacterized protein</fullName>
    </submittedName>
</protein>
<evidence type="ECO:0000313" key="5">
    <source>
        <dbReference type="Proteomes" id="UP000232806"/>
    </source>
</evidence>
<dbReference type="Proteomes" id="UP000232806">
    <property type="component" value="Chromosome"/>
</dbReference>
<dbReference type="EMBL" id="CP017768">
    <property type="protein sequence ID" value="AUB60782.1"/>
    <property type="molecule type" value="Genomic_DNA"/>
</dbReference>